<organism evidence="1 2">
    <name type="scientific">Penicillium canariense</name>
    <dbReference type="NCBI Taxonomy" id="189055"/>
    <lineage>
        <taxon>Eukaryota</taxon>
        <taxon>Fungi</taxon>
        <taxon>Dikarya</taxon>
        <taxon>Ascomycota</taxon>
        <taxon>Pezizomycotina</taxon>
        <taxon>Eurotiomycetes</taxon>
        <taxon>Eurotiomycetidae</taxon>
        <taxon>Eurotiales</taxon>
        <taxon>Aspergillaceae</taxon>
        <taxon>Penicillium</taxon>
    </lineage>
</organism>
<dbReference type="GeneID" id="81421403"/>
<keyword evidence="2" id="KW-1185">Reference proteome</keyword>
<dbReference type="OrthoDB" id="4343267at2759"/>
<dbReference type="AlphaFoldDB" id="A0A9W9IB69"/>
<reference evidence="1" key="1">
    <citation type="submission" date="2022-11" db="EMBL/GenBank/DDBJ databases">
        <authorList>
            <person name="Petersen C."/>
        </authorList>
    </citation>
    <scope>NUCLEOTIDE SEQUENCE</scope>
    <source>
        <strain evidence="1">IBT 26290</strain>
    </source>
</reference>
<evidence type="ECO:0000313" key="2">
    <source>
        <dbReference type="Proteomes" id="UP001149163"/>
    </source>
</evidence>
<sequence>MAKVKKNRYLDLSKADLELPSLKEDTRFISANNLQFYNALIKAYDDREVEKEEVLPPLSLKYDRSVYITRIRYAIRTLKLPVPYEVCKDNGTPRQCYYNEVIDTYEYFDMFVDPCVEVDKEDKPKDKKVFD</sequence>
<evidence type="ECO:0000313" key="1">
    <source>
        <dbReference type="EMBL" id="KAJ5174225.1"/>
    </source>
</evidence>
<dbReference type="EMBL" id="JAPQKN010000001">
    <property type="protein sequence ID" value="KAJ5174225.1"/>
    <property type="molecule type" value="Genomic_DNA"/>
</dbReference>
<gene>
    <name evidence="1" type="ORF">N7482_000102</name>
</gene>
<proteinExistence type="predicted"/>
<dbReference type="RefSeq" id="XP_056545833.1">
    <property type="nucleotide sequence ID" value="XM_056682227.1"/>
</dbReference>
<dbReference type="Proteomes" id="UP001149163">
    <property type="component" value="Unassembled WGS sequence"/>
</dbReference>
<comment type="caution">
    <text evidence="1">The sequence shown here is derived from an EMBL/GenBank/DDBJ whole genome shotgun (WGS) entry which is preliminary data.</text>
</comment>
<protein>
    <submittedName>
        <fullName evidence="1">Uncharacterized protein</fullName>
    </submittedName>
</protein>
<name>A0A9W9IB69_9EURO</name>
<reference evidence="1" key="2">
    <citation type="journal article" date="2023" name="IMA Fungus">
        <title>Comparative genomic study of the Penicillium genus elucidates a diverse pangenome and 15 lateral gene transfer events.</title>
        <authorList>
            <person name="Petersen C."/>
            <person name="Sorensen T."/>
            <person name="Nielsen M.R."/>
            <person name="Sondergaard T.E."/>
            <person name="Sorensen J.L."/>
            <person name="Fitzpatrick D.A."/>
            <person name="Frisvad J.C."/>
            <person name="Nielsen K.L."/>
        </authorList>
    </citation>
    <scope>NUCLEOTIDE SEQUENCE</scope>
    <source>
        <strain evidence="1">IBT 26290</strain>
    </source>
</reference>
<accession>A0A9W9IB69</accession>